<evidence type="ECO:0000313" key="2">
    <source>
        <dbReference type="EMBL" id="DAF45455.1"/>
    </source>
</evidence>
<organism evidence="2">
    <name type="scientific">Siphoviridae sp. ctBLh2</name>
    <dbReference type="NCBI Taxonomy" id="2827803"/>
    <lineage>
        <taxon>Viruses</taxon>
        <taxon>Duplodnaviria</taxon>
        <taxon>Heunggongvirae</taxon>
        <taxon>Uroviricota</taxon>
        <taxon>Caudoviricetes</taxon>
    </lineage>
</organism>
<name>A0A8S5S437_9CAUD</name>
<accession>A0A8S5S437</accession>
<reference evidence="2" key="1">
    <citation type="journal article" date="2021" name="Proc. Natl. Acad. Sci. U.S.A.">
        <title>A Catalog of Tens of Thousands of Viruses from Human Metagenomes Reveals Hidden Associations with Chronic Diseases.</title>
        <authorList>
            <person name="Tisza M.J."/>
            <person name="Buck C.B."/>
        </authorList>
    </citation>
    <scope>NUCLEOTIDE SEQUENCE</scope>
    <source>
        <strain evidence="2">CtBLh2</strain>
    </source>
</reference>
<proteinExistence type="predicted"/>
<feature type="domain" description="PIK helical" evidence="1">
    <location>
        <begin position="1"/>
        <end position="58"/>
    </location>
</feature>
<sequence>MDKYRPIKDCDLTTFLSSLVYLLRYSDIFVFSAHPSAGKLPIFSVYLFWRIRAALLAF</sequence>
<evidence type="ECO:0000259" key="1">
    <source>
        <dbReference type="PROSITE" id="PS51545"/>
    </source>
</evidence>
<dbReference type="PROSITE" id="PS51545">
    <property type="entry name" value="PIK_HELICAL"/>
    <property type="match status" value="1"/>
</dbReference>
<dbReference type="EMBL" id="BK032514">
    <property type="protein sequence ID" value="DAF45455.1"/>
    <property type="molecule type" value="Genomic_DNA"/>
</dbReference>
<dbReference type="InterPro" id="IPR001263">
    <property type="entry name" value="PI3K_accessory_dom"/>
</dbReference>
<protein>
    <recommendedName>
        <fullName evidence="1">PIK helical domain-containing protein</fullName>
    </recommendedName>
</protein>